<feature type="domain" description="PilZ" evidence="1">
    <location>
        <begin position="3"/>
        <end position="100"/>
    </location>
</feature>
<protein>
    <recommendedName>
        <fullName evidence="1">PilZ domain-containing protein</fullName>
    </recommendedName>
</protein>
<dbReference type="GO" id="GO:0035438">
    <property type="term" value="F:cyclic-di-GMP binding"/>
    <property type="evidence" value="ECO:0007669"/>
    <property type="project" value="InterPro"/>
</dbReference>
<organism evidence="2 3">
    <name type="scientific">Candidatus Tenderia electrophaga</name>
    <dbReference type="NCBI Taxonomy" id="1748243"/>
    <lineage>
        <taxon>Bacteria</taxon>
        <taxon>Pseudomonadati</taxon>
        <taxon>Pseudomonadota</taxon>
        <taxon>Gammaproteobacteria</taxon>
        <taxon>Candidatus Tenderiales</taxon>
        <taxon>Candidatus Tenderiaceae</taxon>
        <taxon>Candidatus Tenderia</taxon>
    </lineage>
</organism>
<evidence type="ECO:0000259" key="1">
    <source>
        <dbReference type="Pfam" id="PF07238"/>
    </source>
</evidence>
<accession>A0A0S2TFW5</accession>
<dbReference type="AlphaFoldDB" id="A0A0S2TFW5"/>
<proteinExistence type="predicted"/>
<dbReference type="InterPro" id="IPR009875">
    <property type="entry name" value="PilZ_domain"/>
</dbReference>
<name>A0A0S2TFW5_9GAMM</name>
<dbReference type="SUPFAM" id="SSF141371">
    <property type="entry name" value="PilZ domain-like"/>
    <property type="match status" value="1"/>
</dbReference>
<reference evidence="2" key="1">
    <citation type="submission" date="2015-10" db="EMBL/GenBank/DDBJ databases">
        <title>Description of Candidatus Tenderia electrophaga gen. nov, sp. nov., an Uncultivated Electroautotroph from a Biocathode Enrichment.</title>
        <authorList>
            <person name="Eddie B.J."/>
            <person name="Malanoski A.P."/>
            <person name="Wang Z."/>
            <person name="Hall R.J."/>
            <person name="Oh S.D."/>
            <person name="Heiner C."/>
            <person name="Lin B."/>
            <person name="Strycharz-Glaven S.M."/>
        </authorList>
    </citation>
    <scope>NUCLEOTIDE SEQUENCE [LARGE SCALE GENOMIC DNA]</scope>
    <source>
        <strain evidence="2">NRL1</strain>
    </source>
</reference>
<dbReference type="STRING" id="1748243.Tel_12920"/>
<dbReference type="Pfam" id="PF07238">
    <property type="entry name" value="PilZ"/>
    <property type="match status" value="1"/>
</dbReference>
<dbReference type="KEGG" id="tee:Tel_12920"/>
<dbReference type="Gene3D" id="2.40.10.220">
    <property type="entry name" value="predicted glycosyltransferase like domains"/>
    <property type="match status" value="1"/>
</dbReference>
<dbReference type="EMBL" id="CP013099">
    <property type="protein sequence ID" value="ALP53965.1"/>
    <property type="molecule type" value="Genomic_DNA"/>
</dbReference>
<keyword evidence="3" id="KW-1185">Reference proteome</keyword>
<evidence type="ECO:0000313" key="3">
    <source>
        <dbReference type="Proteomes" id="UP000055136"/>
    </source>
</evidence>
<gene>
    <name evidence="2" type="ORF">Tel_12920</name>
</gene>
<dbReference type="Proteomes" id="UP000055136">
    <property type="component" value="Chromosome"/>
</dbReference>
<sequence length="102" mass="11503">MEKRWAARRPVHVSVDLRYKDIEVVNCQTRDISLNGAFVEVQQLQPSVNAPIDLVFRLGEPGRCTKYKVPGKVARATGEGIGVMFEELDISSFRSLREVLQS</sequence>
<evidence type="ECO:0000313" key="2">
    <source>
        <dbReference type="EMBL" id="ALP53965.1"/>
    </source>
</evidence>